<accession>A0A1X7AN67</accession>
<dbReference type="InterPro" id="IPR039422">
    <property type="entry name" value="MarR/SlyA-like"/>
</dbReference>
<evidence type="ECO:0000313" key="6">
    <source>
        <dbReference type="Proteomes" id="UP000196573"/>
    </source>
</evidence>
<dbReference type="SMART" id="SM00347">
    <property type="entry name" value="HTH_MARR"/>
    <property type="match status" value="1"/>
</dbReference>
<dbReference type="Pfam" id="PF12802">
    <property type="entry name" value="MarR_2"/>
    <property type="match status" value="1"/>
</dbReference>
<evidence type="ECO:0000256" key="2">
    <source>
        <dbReference type="ARBA" id="ARBA00023125"/>
    </source>
</evidence>
<dbReference type="PANTHER" id="PTHR33164:SF107">
    <property type="entry name" value="TRANSCRIPTIONAL REGULATORY PROTEIN"/>
    <property type="match status" value="1"/>
</dbReference>
<evidence type="ECO:0000256" key="1">
    <source>
        <dbReference type="ARBA" id="ARBA00023015"/>
    </source>
</evidence>
<protein>
    <submittedName>
        <fullName evidence="5">DNA-binding transcriptional repressor MarR</fullName>
    </submittedName>
</protein>
<dbReference type="InterPro" id="IPR036390">
    <property type="entry name" value="WH_DNA-bd_sf"/>
</dbReference>
<sequence length="140" mass="15452">MENNLYFLLNTAQQTLFRQVDQQALQLVGVSAAQITALHHLQSMNGCMQADLGDALGLGKAATSGMVSRLEKNGLVKRLPSPTDGRGYKLMLTEDGEKAIVRSRPLLNQLNVILEDGFKESELVVIRRFMHTVVDKLTAE</sequence>
<dbReference type="GO" id="GO:0003677">
    <property type="term" value="F:DNA binding"/>
    <property type="evidence" value="ECO:0007669"/>
    <property type="project" value="UniProtKB-KW"/>
</dbReference>
<dbReference type="OrthoDB" id="5296557at2"/>
<evidence type="ECO:0000256" key="3">
    <source>
        <dbReference type="ARBA" id="ARBA00023163"/>
    </source>
</evidence>
<evidence type="ECO:0000313" key="5">
    <source>
        <dbReference type="EMBL" id="SMA49556.1"/>
    </source>
</evidence>
<organism evidence="5 6">
    <name type="scientific">Parendozoicomonas haliclonae</name>
    <dbReference type="NCBI Taxonomy" id="1960125"/>
    <lineage>
        <taxon>Bacteria</taxon>
        <taxon>Pseudomonadati</taxon>
        <taxon>Pseudomonadota</taxon>
        <taxon>Gammaproteobacteria</taxon>
        <taxon>Oceanospirillales</taxon>
        <taxon>Endozoicomonadaceae</taxon>
        <taxon>Parendozoicomonas</taxon>
    </lineage>
</organism>
<dbReference type="PROSITE" id="PS50995">
    <property type="entry name" value="HTH_MARR_2"/>
    <property type="match status" value="1"/>
</dbReference>
<dbReference type="PROSITE" id="PS01117">
    <property type="entry name" value="HTH_MARR_1"/>
    <property type="match status" value="1"/>
</dbReference>
<evidence type="ECO:0000259" key="4">
    <source>
        <dbReference type="PROSITE" id="PS50995"/>
    </source>
</evidence>
<dbReference type="Proteomes" id="UP000196573">
    <property type="component" value="Unassembled WGS sequence"/>
</dbReference>
<dbReference type="EMBL" id="FWPT01000008">
    <property type="protein sequence ID" value="SMA49556.1"/>
    <property type="molecule type" value="Genomic_DNA"/>
</dbReference>
<keyword evidence="2 5" id="KW-0238">DNA-binding</keyword>
<dbReference type="SUPFAM" id="SSF46785">
    <property type="entry name" value="Winged helix' DNA-binding domain"/>
    <property type="match status" value="1"/>
</dbReference>
<keyword evidence="3" id="KW-0804">Transcription</keyword>
<feature type="domain" description="HTH marR-type" evidence="4">
    <location>
        <begin position="2"/>
        <end position="135"/>
    </location>
</feature>
<dbReference type="Gene3D" id="1.10.10.10">
    <property type="entry name" value="Winged helix-like DNA-binding domain superfamily/Winged helix DNA-binding domain"/>
    <property type="match status" value="1"/>
</dbReference>
<dbReference type="GO" id="GO:0006950">
    <property type="term" value="P:response to stress"/>
    <property type="evidence" value="ECO:0007669"/>
    <property type="project" value="TreeGrafter"/>
</dbReference>
<dbReference type="InterPro" id="IPR023187">
    <property type="entry name" value="Tscrpt_reg_MarR-type_CS"/>
</dbReference>
<dbReference type="InterPro" id="IPR036388">
    <property type="entry name" value="WH-like_DNA-bd_sf"/>
</dbReference>
<dbReference type="AlphaFoldDB" id="A0A1X7AN67"/>
<dbReference type="RefSeq" id="WP_087111964.1">
    <property type="nucleotide sequence ID" value="NZ_CBCSCN010000010.1"/>
</dbReference>
<dbReference type="GO" id="GO:0003700">
    <property type="term" value="F:DNA-binding transcription factor activity"/>
    <property type="evidence" value="ECO:0007669"/>
    <property type="project" value="InterPro"/>
</dbReference>
<reference evidence="5 6" key="1">
    <citation type="submission" date="2017-03" db="EMBL/GenBank/DDBJ databases">
        <authorList>
            <person name="Afonso C.L."/>
            <person name="Miller P.J."/>
            <person name="Scott M.A."/>
            <person name="Spackman E."/>
            <person name="Goraichik I."/>
            <person name="Dimitrov K.M."/>
            <person name="Suarez D.L."/>
            <person name="Swayne D.E."/>
        </authorList>
    </citation>
    <scope>NUCLEOTIDE SEQUENCE [LARGE SCALE GENOMIC DNA]</scope>
    <source>
        <strain evidence="5">SB41UT1</strain>
    </source>
</reference>
<name>A0A1X7AN67_9GAMM</name>
<proteinExistence type="predicted"/>
<keyword evidence="6" id="KW-1185">Reference proteome</keyword>
<keyword evidence="1" id="KW-0805">Transcription regulation</keyword>
<dbReference type="PANTHER" id="PTHR33164">
    <property type="entry name" value="TRANSCRIPTIONAL REGULATOR, MARR FAMILY"/>
    <property type="match status" value="1"/>
</dbReference>
<gene>
    <name evidence="5" type="ORF">EHSB41UT_03344</name>
</gene>
<dbReference type="InterPro" id="IPR000835">
    <property type="entry name" value="HTH_MarR-typ"/>
</dbReference>